<evidence type="ECO:0000313" key="9">
    <source>
        <dbReference type="Proteomes" id="UP000653271"/>
    </source>
</evidence>
<dbReference type="GO" id="GO:0016020">
    <property type="term" value="C:membrane"/>
    <property type="evidence" value="ECO:0007669"/>
    <property type="project" value="UniProtKB-SubCell"/>
</dbReference>
<dbReference type="Proteomes" id="UP000653271">
    <property type="component" value="Unassembled WGS sequence"/>
</dbReference>
<evidence type="ECO:0000256" key="6">
    <source>
        <dbReference type="SAM" id="MobiDB-lite"/>
    </source>
</evidence>
<feature type="non-terminal residue" evidence="8">
    <location>
        <position position="1"/>
    </location>
</feature>
<feature type="transmembrane region" description="Helical" evidence="7">
    <location>
        <begin position="118"/>
        <end position="139"/>
    </location>
</feature>
<feature type="compositionally biased region" description="Basic residues" evidence="6">
    <location>
        <begin position="29"/>
        <end position="39"/>
    </location>
</feature>
<keyword evidence="9" id="KW-1185">Reference proteome</keyword>
<organism evidence="8 9">
    <name type="scientific">Piaya cayana</name>
    <name type="common">Common squirrel cuckoo</name>
    <dbReference type="NCBI Taxonomy" id="33601"/>
    <lineage>
        <taxon>Eukaryota</taxon>
        <taxon>Metazoa</taxon>
        <taxon>Chordata</taxon>
        <taxon>Craniata</taxon>
        <taxon>Vertebrata</taxon>
        <taxon>Euteleostomi</taxon>
        <taxon>Archelosauria</taxon>
        <taxon>Archosauria</taxon>
        <taxon>Dinosauria</taxon>
        <taxon>Saurischia</taxon>
        <taxon>Theropoda</taxon>
        <taxon>Coelurosauria</taxon>
        <taxon>Aves</taxon>
        <taxon>Neognathae</taxon>
        <taxon>Neoaves</taxon>
        <taxon>Otidimorphae</taxon>
        <taxon>Cuculiformes</taxon>
        <taxon>Coccyzidae</taxon>
        <taxon>Piaya</taxon>
    </lineage>
</organism>
<proteinExistence type="inferred from homology"/>
<dbReference type="PANTHER" id="PTHR31815">
    <property type="entry name" value="AGAP005329-PA"/>
    <property type="match status" value="1"/>
</dbReference>
<evidence type="ECO:0000256" key="7">
    <source>
        <dbReference type="SAM" id="Phobius"/>
    </source>
</evidence>
<keyword evidence="5 7" id="KW-0472">Membrane</keyword>
<reference evidence="8" key="1">
    <citation type="submission" date="2019-09" db="EMBL/GenBank/DDBJ databases">
        <title>Bird 10,000 Genomes (B10K) Project - Family phase.</title>
        <authorList>
            <person name="Zhang G."/>
        </authorList>
    </citation>
    <scope>NUCLEOTIDE SEQUENCE</scope>
    <source>
        <strain evidence="8">B10K-DU-008-47</strain>
        <tissue evidence="8">Mixed tissue sample</tissue>
    </source>
</reference>
<comment type="caution">
    <text evidence="8">The sequence shown here is derived from an EMBL/GenBank/DDBJ whole genome shotgun (WGS) entry which is preliminary data.</text>
</comment>
<dbReference type="AlphaFoldDB" id="A0A850XC08"/>
<feature type="compositionally biased region" description="Polar residues" evidence="6">
    <location>
        <begin position="1"/>
        <end position="11"/>
    </location>
</feature>
<gene>
    <name evidence="8" type="primary">Tmem200b</name>
    <name evidence="8" type="ORF">PIACAY_R06851</name>
</gene>
<dbReference type="Pfam" id="PF10177">
    <property type="entry name" value="DUF2371"/>
    <property type="match status" value="1"/>
</dbReference>
<sequence>MTAESAKTNGPTRELEAGGTKPSVPPAPSRRRGRRLRRKSPPEVPVKGQLRMRSPSGAFVVVGISVVLVGMTIAVVGYWPHRGPASSGASAGNASVAGDMRKEVAAGRHVPHSEKLKLIGPVIMGIGLFIFICANTMLYENRDMETRRLMQKGLYSIAGLPEGTGPEDEHCRQGDSQHTPKDNAECVEGCYQVDLSCPPCPGPGTKWADCYGLNRLQTMAELLQHPGASPATSLLSLRSGASAEANLSLSCHARAESLLSSAVGALALPAPLSTSGSIVPRGPDHGGGGHIIINMDGGEAAAAELSLDAQLHTPGHSKSLDLGRPGVLVVAPIKDRKNRSWPRLDHVSLVGYAKLESTGESSDRL</sequence>
<dbReference type="EMBL" id="WAAB01016787">
    <property type="protein sequence ID" value="NWH77905.1"/>
    <property type="molecule type" value="Genomic_DNA"/>
</dbReference>
<comment type="similarity">
    <text evidence="2">Belongs to the TMEM200 family.</text>
</comment>
<feature type="non-terminal residue" evidence="8">
    <location>
        <position position="365"/>
    </location>
</feature>
<dbReference type="OrthoDB" id="9994280at2759"/>
<evidence type="ECO:0000256" key="1">
    <source>
        <dbReference type="ARBA" id="ARBA00004141"/>
    </source>
</evidence>
<keyword evidence="3 7" id="KW-0812">Transmembrane</keyword>
<comment type="subcellular location">
    <subcellularLocation>
        <location evidence="1">Membrane</location>
        <topology evidence="1">Multi-pass membrane protein</topology>
    </subcellularLocation>
</comment>
<evidence type="ECO:0000256" key="2">
    <source>
        <dbReference type="ARBA" id="ARBA00005308"/>
    </source>
</evidence>
<dbReference type="PANTHER" id="PTHR31815:SF3">
    <property type="entry name" value="TRANSMEMBRANE PROTEIN 200B"/>
    <property type="match status" value="1"/>
</dbReference>
<feature type="transmembrane region" description="Helical" evidence="7">
    <location>
        <begin position="57"/>
        <end position="79"/>
    </location>
</feature>
<evidence type="ECO:0000313" key="8">
    <source>
        <dbReference type="EMBL" id="NWH77905.1"/>
    </source>
</evidence>
<feature type="region of interest" description="Disordered" evidence="6">
    <location>
        <begin position="1"/>
        <end position="49"/>
    </location>
</feature>
<keyword evidence="4 7" id="KW-1133">Transmembrane helix</keyword>
<accession>A0A850XC08</accession>
<dbReference type="InterPro" id="IPR018787">
    <property type="entry name" value="DUF2371_TMEM200"/>
</dbReference>
<evidence type="ECO:0000256" key="5">
    <source>
        <dbReference type="ARBA" id="ARBA00023136"/>
    </source>
</evidence>
<evidence type="ECO:0000256" key="3">
    <source>
        <dbReference type="ARBA" id="ARBA00022692"/>
    </source>
</evidence>
<name>A0A850XC08_PIACA</name>
<protein>
    <submittedName>
        <fullName evidence="8">T200B protein</fullName>
    </submittedName>
</protein>
<evidence type="ECO:0000256" key="4">
    <source>
        <dbReference type="ARBA" id="ARBA00022989"/>
    </source>
</evidence>